<evidence type="ECO:0008006" key="3">
    <source>
        <dbReference type="Google" id="ProtNLM"/>
    </source>
</evidence>
<organism evidence="1 2">
    <name type="scientific">Ceriporiopsis subvermispora (strain B)</name>
    <name type="common">White-rot fungus</name>
    <name type="synonym">Gelatoporia subvermispora</name>
    <dbReference type="NCBI Taxonomy" id="914234"/>
    <lineage>
        <taxon>Eukaryota</taxon>
        <taxon>Fungi</taxon>
        <taxon>Dikarya</taxon>
        <taxon>Basidiomycota</taxon>
        <taxon>Agaricomycotina</taxon>
        <taxon>Agaricomycetes</taxon>
        <taxon>Polyporales</taxon>
        <taxon>Gelatoporiaceae</taxon>
        <taxon>Gelatoporia</taxon>
    </lineage>
</organism>
<name>M2QXB1_CERS8</name>
<keyword evidence="2" id="KW-1185">Reference proteome</keyword>
<evidence type="ECO:0000313" key="1">
    <source>
        <dbReference type="EMBL" id="EMD31171.1"/>
    </source>
</evidence>
<dbReference type="Proteomes" id="UP000016930">
    <property type="component" value="Unassembled WGS sequence"/>
</dbReference>
<evidence type="ECO:0000313" key="2">
    <source>
        <dbReference type="Proteomes" id="UP000016930"/>
    </source>
</evidence>
<sequence>MPKRATENVSFPPEITDRILDFLHGDVHALRNCSLTCRAWLPRSRFHLFSTMELLRQPSRLESFCAFLQSSPYISPYIEELTIDVITPEDVSTHFPQILNCLHHLKVLRFYARTEMRVIEDDYTSLSLLHTLQVHGPFATCDDLIIFLRFAPNVENLYLIAPYCRSATDSSRFSIDDLPRMPLKTLSLLGTRVFPPIITRWLTSCSVCLSALSVTVLRQDDITVLNNLLEAVGGILVELELTAPVSVDDHAIAVDYVPFADKVSTCTSLRNLRLLVGAEIPQIISTLSQVTQNVTSITLRLDIPDGDLALSSMRTVAEVLSEARFRHLQRMFIVFYLPVTTPPAEPTADRALIADVVNTCFARLTERAVQLEWSACRYRS</sequence>
<protein>
    <recommendedName>
        <fullName evidence="3">F-box domain-containing protein</fullName>
    </recommendedName>
</protein>
<reference evidence="1 2" key="1">
    <citation type="journal article" date="2012" name="Proc. Natl. Acad. Sci. U.S.A.">
        <title>Comparative genomics of Ceriporiopsis subvermispora and Phanerochaete chrysosporium provide insight into selective ligninolysis.</title>
        <authorList>
            <person name="Fernandez-Fueyo E."/>
            <person name="Ruiz-Duenas F.J."/>
            <person name="Ferreira P."/>
            <person name="Floudas D."/>
            <person name="Hibbett D.S."/>
            <person name="Canessa P."/>
            <person name="Larrondo L.F."/>
            <person name="James T.Y."/>
            <person name="Seelenfreund D."/>
            <person name="Lobos S."/>
            <person name="Polanco R."/>
            <person name="Tello M."/>
            <person name="Honda Y."/>
            <person name="Watanabe T."/>
            <person name="Watanabe T."/>
            <person name="Ryu J.S."/>
            <person name="Kubicek C.P."/>
            <person name="Schmoll M."/>
            <person name="Gaskell J."/>
            <person name="Hammel K.E."/>
            <person name="St John F.J."/>
            <person name="Vanden Wymelenberg A."/>
            <person name="Sabat G."/>
            <person name="Splinter BonDurant S."/>
            <person name="Syed K."/>
            <person name="Yadav J.S."/>
            <person name="Doddapaneni H."/>
            <person name="Subramanian V."/>
            <person name="Lavin J.L."/>
            <person name="Oguiza J.A."/>
            <person name="Perez G."/>
            <person name="Pisabarro A.G."/>
            <person name="Ramirez L."/>
            <person name="Santoyo F."/>
            <person name="Master E."/>
            <person name="Coutinho P.M."/>
            <person name="Henrissat B."/>
            <person name="Lombard V."/>
            <person name="Magnuson J.K."/>
            <person name="Kuees U."/>
            <person name="Hori C."/>
            <person name="Igarashi K."/>
            <person name="Samejima M."/>
            <person name="Held B.W."/>
            <person name="Barry K.W."/>
            <person name="LaButti K.M."/>
            <person name="Lapidus A."/>
            <person name="Lindquist E.A."/>
            <person name="Lucas S.M."/>
            <person name="Riley R."/>
            <person name="Salamov A.A."/>
            <person name="Hoffmeister D."/>
            <person name="Schwenk D."/>
            <person name="Hadar Y."/>
            <person name="Yarden O."/>
            <person name="de Vries R.P."/>
            <person name="Wiebenga A."/>
            <person name="Stenlid J."/>
            <person name="Eastwood D."/>
            <person name="Grigoriev I.V."/>
            <person name="Berka R.M."/>
            <person name="Blanchette R.A."/>
            <person name="Kersten P."/>
            <person name="Martinez A.T."/>
            <person name="Vicuna R."/>
            <person name="Cullen D."/>
        </authorList>
    </citation>
    <scope>NUCLEOTIDE SEQUENCE [LARGE SCALE GENOMIC DNA]</scope>
    <source>
        <strain evidence="1 2">B</strain>
    </source>
</reference>
<dbReference type="SUPFAM" id="SSF81383">
    <property type="entry name" value="F-box domain"/>
    <property type="match status" value="1"/>
</dbReference>
<accession>M2QXB1</accession>
<proteinExistence type="predicted"/>
<dbReference type="OrthoDB" id="2798901at2759"/>
<gene>
    <name evidence="1" type="ORF">CERSUDRAFT_119983</name>
</gene>
<dbReference type="InterPro" id="IPR036047">
    <property type="entry name" value="F-box-like_dom_sf"/>
</dbReference>
<dbReference type="AlphaFoldDB" id="M2QXB1"/>
<dbReference type="HOGENOM" id="CLU_036316_4_0_1"/>
<dbReference type="EMBL" id="KB445822">
    <property type="protein sequence ID" value="EMD31171.1"/>
    <property type="molecule type" value="Genomic_DNA"/>
</dbReference>